<dbReference type="AlphaFoldDB" id="A0A0A9DKH2"/>
<protein>
    <submittedName>
        <fullName evidence="1">Uncharacterized protein</fullName>
    </submittedName>
</protein>
<name>A0A0A9DKH2_ARUDO</name>
<accession>A0A0A9DKH2</accession>
<reference evidence="1" key="2">
    <citation type="journal article" date="2015" name="Data Brief">
        <title>Shoot transcriptome of the giant reed, Arundo donax.</title>
        <authorList>
            <person name="Barrero R.A."/>
            <person name="Guerrero F.D."/>
            <person name="Moolhuijzen P."/>
            <person name="Goolsby J.A."/>
            <person name="Tidwell J."/>
            <person name="Bellgard S.E."/>
            <person name="Bellgard M.I."/>
        </authorList>
    </citation>
    <scope>NUCLEOTIDE SEQUENCE</scope>
    <source>
        <tissue evidence="1">Shoot tissue taken approximately 20 cm above the soil surface</tissue>
    </source>
</reference>
<dbReference type="EMBL" id="GBRH01210732">
    <property type="protein sequence ID" value="JAD87163.1"/>
    <property type="molecule type" value="Transcribed_RNA"/>
</dbReference>
<evidence type="ECO:0000313" key="1">
    <source>
        <dbReference type="EMBL" id="JAD87163.1"/>
    </source>
</evidence>
<organism evidence="1">
    <name type="scientific">Arundo donax</name>
    <name type="common">Giant reed</name>
    <name type="synonym">Donax arundinaceus</name>
    <dbReference type="NCBI Taxonomy" id="35708"/>
    <lineage>
        <taxon>Eukaryota</taxon>
        <taxon>Viridiplantae</taxon>
        <taxon>Streptophyta</taxon>
        <taxon>Embryophyta</taxon>
        <taxon>Tracheophyta</taxon>
        <taxon>Spermatophyta</taxon>
        <taxon>Magnoliopsida</taxon>
        <taxon>Liliopsida</taxon>
        <taxon>Poales</taxon>
        <taxon>Poaceae</taxon>
        <taxon>PACMAD clade</taxon>
        <taxon>Arundinoideae</taxon>
        <taxon>Arundineae</taxon>
        <taxon>Arundo</taxon>
    </lineage>
</organism>
<sequence length="75" mass="8780">MVLYISVTNMRSSVKEIVGTKCQEALSQLLCYKTNFLCWSLFSPNSPDEFVHFFMITMTCEVLVKPIRRKLHKFT</sequence>
<reference evidence="1" key="1">
    <citation type="submission" date="2014-09" db="EMBL/GenBank/DDBJ databases">
        <authorList>
            <person name="Magalhaes I.L.F."/>
            <person name="Oliveira U."/>
            <person name="Santos F.R."/>
            <person name="Vidigal T.H.D.A."/>
            <person name="Brescovit A.D."/>
            <person name="Santos A.J."/>
        </authorList>
    </citation>
    <scope>NUCLEOTIDE SEQUENCE</scope>
    <source>
        <tissue evidence="1">Shoot tissue taken approximately 20 cm above the soil surface</tissue>
    </source>
</reference>
<proteinExistence type="predicted"/>